<comment type="caution">
    <text evidence="1">The sequence shown here is derived from an EMBL/GenBank/DDBJ whole genome shotgun (WGS) entry which is preliminary data.</text>
</comment>
<dbReference type="AlphaFoldDB" id="A0A7W9KS78"/>
<dbReference type="GO" id="GO:0016829">
    <property type="term" value="F:lyase activity"/>
    <property type="evidence" value="ECO:0007669"/>
    <property type="project" value="UniProtKB-KW"/>
</dbReference>
<dbReference type="InterPro" id="IPR040442">
    <property type="entry name" value="Pyrv_kinase-like_dom_sf"/>
</dbReference>
<dbReference type="SUPFAM" id="SSF51621">
    <property type="entry name" value="Phosphoenolpyruvate/pyruvate domain"/>
    <property type="match status" value="1"/>
</dbReference>
<dbReference type="InterPro" id="IPR015813">
    <property type="entry name" value="Pyrv/PenolPyrv_kinase-like_dom"/>
</dbReference>
<dbReference type="Gene3D" id="3.20.20.60">
    <property type="entry name" value="Phosphoenolpyruvate-binding domains"/>
    <property type="match status" value="1"/>
</dbReference>
<organism evidence="1 2">
    <name type="scientific">Kutzneria kofuensis</name>
    <dbReference type="NCBI Taxonomy" id="103725"/>
    <lineage>
        <taxon>Bacteria</taxon>
        <taxon>Bacillati</taxon>
        <taxon>Actinomycetota</taxon>
        <taxon>Actinomycetes</taxon>
        <taxon>Pseudonocardiales</taxon>
        <taxon>Pseudonocardiaceae</taxon>
        <taxon>Kutzneria</taxon>
    </lineage>
</organism>
<dbReference type="CDD" id="cd00377">
    <property type="entry name" value="ICL_PEPM"/>
    <property type="match status" value="1"/>
</dbReference>
<dbReference type="PANTHER" id="PTHR42905:SF16">
    <property type="entry name" value="CARBOXYPHOSPHONOENOLPYRUVATE PHOSPHONOMUTASE-LIKE PROTEIN (AFU_ORTHOLOGUE AFUA_5G07230)"/>
    <property type="match status" value="1"/>
</dbReference>
<dbReference type="Proteomes" id="UP000585638">
    <property type="component" value="Unassembled WGS sequence"/>
</dbReference>
<gene>
    <name evidence="1" type="ORF">BJ998_008959</name>
</gene>
<dbReference type="Pfam" id="PF13714">
    <property type="entry name" value="PEP_mutase"/>
    <property type="match status" value="1"/>
</dbReference>
<name>A0A7W9KS78_9PSEU</name>
<keyword evidence="1" id="KW-0456">Lyase</keyword>
<dbReference type="EMBL" id="JACHIR010000003">
    <property type="protein sequence ID" value="MBB5897700.1"/>
    <property type="molecule type" value="Genomic_DNA"/>
</dbReference>
<sequence>MSGKNENALRALPTPLVLPNAWDPASAAAIQAAGAQAIATTSGGVSWSRGVPDAGGMNRSVALEALRRIVQAVTVPVTADIEGGYGDTPEEVAWTVAEVASIGALGVNIEDSADGTVLDVEAQVDRLAAARAAGDLVINARTDTFLMGSRSVDETLARAERYAAAGADVLFVPGVVDPAVIKVLVDGPLPLNVMAHPGAPTVAELAALGVARISVGTGIAQAAYGLAAAAARELLTAGTYESLGAAMAYGELNDLLR</sequence>
<reference evidence="1 2" key="1">
    <citation type="submission" date="2020-08" db="EMBL/GenBank/DDBJ databases">
        <title>Sequencing the genomes of 1000 actinobacteria strains.</title>
        <authorList>
            <person name="Klenk H.-P."/>
        </authorList>
    </citation>
    <scope>NUCLEOTIDE SEQUENCE [LARGE SCALE GENOMIC DNA]</scope>
    <source>
        <strain evidence="1 2">DSM 43851</strain>
    </source>
</reference>
<dbReference type="PANTHER" id="PTHR42905">
    <property type="entry name" value="PHOSPHOENOLPYRUVATE CARBOXYLASE"/>
    <property type="match status" value="1"/>
</dbReference>
<keyword evidence="2" id="KW-1185">Reference proteome</keyword>
<dbReference type="InterPro" id="IPR039556">
    <property type="entry name" value="ICL/PEPM"/>
</dbReference>
<proteinExistence type="predicted"/>
<evidence type="ECO:0000313" key="1">
    <source>
        <dbReference type="EMBL" id="MBB5897700.1"/>
    </source>
</evidence>
<accession>A0A7W9KS78</accession>
<dbReference type="RefSeq" id="WP_184870149.1">
    <property type="nucleotide sequence ID" value="NZ_JACHIR010000003.1"/>
</dbReference>
<evidence type="ECO:0000313" key="2">
    <source>
        <dbReference type="Proteomes" id="UP000585638"/>
    </source>
</evidence>
<protein>
    <submittedName>
        <fullName evidence="1">2-methylisocitrate lyase-like PEP mutase family enzyme</fullName>
    </submittedName>
</protein>
<dbReference type="Gene3D" id="6.10.250.2750">
    <property type="match status" value="1"/>
</dbReference>